<dbReference type="EMBL" id="UINC01190992">
    <property type="protein sequence ID" value="SVE05406.1"/>
    <property type="molecule type" value="Genomic_DNA"/>
</dbReference>
<dbReference type="Gene3D" id="1.10.150.130">
    <property type="match status" value="1"/>
</dbReference>
<evidence type="ECO:0000259" key="3">
    <source>
        <dbReference type="PROSITE" id="PS51898"/>
    </source>
</evidence>
<dbReference type="InterPro" id="IPR013762">
    <property type="entry name" value="Integrase-like_cat_sf"/>
</dbReference>
<keyword evidence="1" id="KW-0238">DNA-binding</keyword>
<reference evidence="4" key="1">
    <citation type="submission" date="2018-05" db="EMBL/GenBank/DDBJ databases">
        <authorList>
            <person name="Lanie J.A."/>
            <person name="Ng W.-L."/>
            <person name="Kazmierczak K.M."/>
            <person name="Andrzejewski T.M."/>
            <person name="Davidsen T.M."/>
            <person name="Wayne K.J."/>
            <person name="Tettelin H."/>
            <person name="Glass J.I."/>
            <person name="Rusch D."/>
            <person name="Podicherti R."/>
            <person name="Tsui H.-C.T."/>
            <person name="Winkler M.E."/>
        </authorList>
    </citation>
    <scope>NUCLEOTIDE SEQUENCE</scope>
</reference>
<dbReference type="Pfam" id="PF00589">
    <property type="entry name" value="Phage_integrase"/>
    <property type="match status" value="1"/>
</dbReference>
<feature type="domain" description="Tyr recombinase" evidence="3">
    <location>
        <begin position="165"/>
        <end position="243"/>
    </location>
</feature>
<evidence type="ECO:0000256" key="2">
    <source>
        <dbReference type="ARBA" id="ARBA00023172"/>
    </source>
</evidence>
<sequence length="243" mass="27730">VSLLEGKVATFRKRNKKWQAIVRHKDIGTTTRSFISKTNALRWVREQEERLETGVYGRLEPSRVTLGDLLKRYSQEITPAKRGAETEQRRLQRLIRDSLSLLTVDQLNSPVIAGFRDHRLQDGTRACQYDLVLIRHCLNIAINEWGLMLASNPVDRVKMPPSSPARQRRLEVGEFEKLKAVSGGTKNPHIWPIIVFAIETGMRRSEILGLTWDNTDLERRIAFLPITKNGSSREVPLSARALA</sequence>
<feature type="non-terminal residue" evidence="4">
    <location>
        <position position="243"/>
    </location>
</feature>
<name>A0A383AC14_9ZZZZ</name>
<dbReference type="CDD" id="cd00796">
    <property type="entry name" value="INT_Rci_Hp1_C"/>
    <property type="match status" value="1"/>
</dbReference>
<dbReference type="PROSITE" id="PS51898">
    <property type="entry name" value="TYR_RECOMBINASE"/>
    <property type="match status" value="1"/>
</dbReference>
<dbReference type="AlphaFoldDB" id="A0A383AC14"/>
<evidence type="ECO:0000256" key="1">
    <source>
        <dbReference type="ARBA" id="ARBA00023125"/>
    </source>
</evidence>
<protein>
    <recommendedName>
        <fullName evidence="3">Tyr recombinase domain-containing protein</fullName>
    </recommendedName>
</protein>
<gene>
    <name evidence="4" type="ORF">METZ01_LOCUS458260</name>
</gene>
<dbReference type="GO" id="GO:0003677">
    <property type="term" value="F:DNA binding"/>
    <property type="evidence" value="ECO:0007669"/>
    <property type="project" value="UniProtKB-KW"/>
</dbReference>
<dbReference type="InterPro" id="IPR002104">
    <property type="entry name" value="Integrase_catalytic"/>
</dbReference>
<dbReference type="GO" id="GO:0015074">
    <property type="term" value="P:DNA integration"/>
    <property type="evidence" value="ECO:0007669"/>
    <property type="project" value="InterPro"/>
</dbReference>
<feature type="non-terminal residue" evidence="4">
    <location>
        <position position="1"/>
    </location>
</feature>
<dbReference type="InterPro" id="IPR010998">
    <property type="entry name" value="Integrase_recombinase_N"/>
</dbReference>
<organism evidence="4">
    <name type="scientific">marine metagenome</name>
    <dbReference type="NCBI Taxonomy" id="408172"/>
    <lineage>
        <taxon>unclassified sequences</taxon>
        <taxon>metagenomes</taxon>
        <taxon>ecological metagenomes</taxon>
    </lineage>
</organism>
<accession>A0A383AC14</accession>
<keyword evidence="2" id="KW-0233">DNA recombination</keyword>
<dbReference type="Gene3D" id="1.10.443.10">
    <property type="entry name" value="Intergrase catalytic core"/>
    <property type="match status" value="1"/>
</dbReference>
<dbReference type="InterPro" id="IPR011010">
    <property type="entry name" value="DNA_brk_join_enz"/>
</dbReference>
<evidence type="ECO:0000313" key="4">
    <source>
        <dbReference type="EMBL" id="SVE05406.1"/>
    </source>
</evidence>
<dbReference type="GO" id="GO:0006310">
    <property type="term" value="P:DNA recombination"/>
    <property type="evidence" value="ECO:0007669"/>
    <property type="project" value="UniProtKB-KW"/>
</dbReference>
<proteinExistence type="predicted"/>
<dbReference type="SUPFAM" id="SSF56349">
    <property type="entry name" value="DNA breaking-rejoining enzymes"/>
    <property type="match status" value="1"/>
</dbReference>